<organism evidence="1 2">
    <name type="scientific">Gossypium tomentosum</name>
    <name type="common">Hawaiian cotton</name>
    <name type="synonym">Gossypium sandvicense</name>
    <dbReference type="NCBI Taxonomy" id="34277"/>
    <lineage>
        <taxon>Eukaryota</taxon>
        <taxon>Viridiplantae</taxon>
        <taxon>Streptophyta</taxon>
        <taxon>Embryophyta</taxon>
        <taxon>Tracheophyta</taxon>
        <taxon>Spermatophyta</taxon>
        <taxon>Magnoliopsida</taxon>
        <taxon>eudicotyledons</taxon>
        <taxon>Gunneridae</taxon>
        <taxon>Pentapetalae</taxon>
        <taxon>rosids</taxon>
        <taxon>malvids</taxon>
        <taxon>Malvales</taxon>
        <taxon>Malvaceae</taxon>
        <taxon>Malvoideae</taxon>
        <taxon>Gossypium</taxon>
    </lineage>
</organism>
<protein>
    <submittedName>
        <fullName evidence="1">Uncharacterized protein</fullName>
    </submittedName>
</protein>
<gene>
    <name evidence="1" type="ORF">ES332_D11G120700v1</name>
</gene>
<accession>A0A5D2IMY1</accession>
<name>A0A5D2IMY1_GOSTO</name>
<dbReference type="AlphaFoldDB" id="A0A5D2IMY1"/>
<evidence type="ECO:0000313" key="2">
    <source>
        <dbReference type="Proteomes" id="UP000322667"/>
    </source>
</evidence>
<dbReference type="Proteomes" id="UP000322667">
    <property type="component" value="Chromosome D11"/>
</dbReference>
<reference evidence="1 2" key="1">
    <citation type="submission" date="2019-07" db="EMBL/GenBank/DDBJ databases">
        <title>WGS assembly of Gossypium tomentosum.</title>
        <authorList>
            <person name="Chen Z.J."/>
            <person name="Sreedasyam A."/>
            <person name="Ando A."/>
            <person name="Song Q."/>
            <person name="De L."/>
            <person name="Hulse-Kemp A."/>
            <person name="Ding M."/>
            <person name="Ye W."/>
            <person name="Kirkbride R."/>
            <person name="Jenkins J."/>
            <person name="Plott C."/>
            <person name="Lovell J."/>
            <person name="Lin Y.-M."/>
            <person name="Vaughn R."/>
            <person name="Liu B."/>
            <person name="Li W."/>
            <person name="Simpson S."/>
            <person name="Scheffler B."/>
            <person name="Saski C."/>
            <person name="Grover C."/>
            <person name="Hu G."/>
            <person name="Conover J."/>
            <person name="Carlson J."/>
            <person name="Shu S."/>
            <person name="Boston L."/>
            <person name="Williams M."/>
            <person name="Peterson D."/>
            <person name="Mcgee K."/>
            <person name="Jones D."/>
            <person name="Wendel J."/>
            <person name="Stelly D."/>
            <person name="Grimwood J."/>
            <person name="Schmutz J."/>
        </authorList>
    </citation>
    <scope>NUCLEOTIDE SEQUENCE [LARGE SCALE GENOMIC DNA]</scope>
    <source>
        <strain evidence="1">7179.01</strain>
    </source>
</reference>
<keyword evidence="2" id="KW-1185">Reference proteome</keyword>
<sequence length="56" mass="6617">MEMEKEKEVRIKRRGRENAGIRNRDLVFDEEESKFSSSRRVSFLGFSNALEVIIII</sequence>
<proteinExistence type="predicted"/>
<evidence type="ECO:0000313" key="1">
    <source>
        <dbReference type="EMBL" id="TYH43326.1"/>
    </source>
</evidence>
<dbReference type="EMBL" id="CM017633">
    <property type="protein sequence ID" value="TYH43326.1"/>
    <property type="molecule type" value="Genomic_DNA"/>
</dbReference>